<dbReference type="InterPro" id="IPR007210">
    <property type="entry name" value="ABC_Gly_betaine_transp_sub-bd"/>
</dbReference>
<protein>
    <submittedName>
        <fullName evidence="3">ABC transporter substrate-binding protein</fullName>
    </submittedName>
</protein>
<feature type="domain" description="ABC-type glycine betaine transport system substrate-binding" evidence="2">
    <location>
        <begin position="83"/>
        <end position="350"/>
    </location>
</feature>
<accession>A0ABY5N9A6</accession>
<feature type="compositionally biased region" description="Low complexity" evidence="1">
    <location>
        <begin position="8"/>
        <end position="46"/>
    </location>
</feature>
<proteinExistence type="predicted"/>
<name>A0ABY5N9A6_9ACTN</name>
<dbReference type="Pfam" id="PF04069">
    <property type="entry name" value="OpuAC"/>
    <property type="match status" value="1"/>
</dbReference>
<dbReference type="EMBL" id="CP102332">
    <property type="protein sequence ID" value="UUS32609.1"/>
    <property type="molecule type" value="Genomic_DNA"/>
</dbReference>
<dbReference type="Gene3D" id="3.40.190.100">
    <property type="entry name" value="Glycine betaine-binding periplasmic protein, domain 2"/>
    <property type="match status" value="1"/>
</dbReference>
<gene>
    <name evidence="3" type="ORF">NRO40_18515</name>
</gene>
<keyword evidence="4" id="KW-1185">Reference proteome</keyword>
<evidence type="ECO:0000313" key="4">
    <source>
        <dbReference type="Proteomes" id="UP001060150"/>
    </source>
</evidence>
<dbReference type="Proteomes" id="UP001060150">
    <property type="component" value="Chromosome"/>
</dbReference>
<dbReference type="SUPFAM" id="SSF53850">
    <property type="entry name" value="Periplasmic binding protein-like II"/>
    <property type="match status" value="1"/>
</dbReference>
<dbReference type="CDD" id="cd13643">
    <property type="entry name" value="PBP2_BCP_2"/>
    <property type="match status" value="1"/>
</dbReference>
<feature type="region of interest" description="Disordered" evidence="1">
    <location>
        <begin position="1"/>
        <end position="46"/>
    </location>
</feature>
<evidence type="ECO:0000256" key="1">
    <source>
        <dbReference type="SAM" id="MobiDB-lite"/>
    </source>
</evidence>
<evidence type="ECO:0000313" key="3">
    <source>
        <dbReference type="EMBL" id="UUS32609.1"/>
    </source>
</evidence>
<sequence length="362" mass="39274">MRTTDSSTTRTTSTAGTGCSAGTAGGAARTAGGTRPARPARPARAARTARAATAVAAALGVLALGGCGAAETGRSQYAGDDAKTVRLSVPSWVGAQANAAVAEYLLEKELGYTVKTQQMGEVLAWDALSRGDVHAVLEDWGHPEQEKRYVGEKKTVVSGGDLGVTGHIGWFVPKYFADAHPDVTEWKNLDKYADRLATPESGGKGELLEGSPDYVTHDEALIRNLDLDLKTNYAGSEAAQITAIRKKAEDRKPFLTYWWTPQWLNSQVEMVEVKLPPYEEGCDADPEKIACAYPDTPLQKFLNADFAEKGGEAATFLKNFRWTTEQQNDVARMIAHEKLSPQEAAEKWVKGNEATWKTWLPR</sequence>
<dbReference type="Gene3D" id="3.40.190.10">
    <property type="entry name" value="Periplasmic binding protein-like II"/>
    <property type="match status" value="1"/>
</dbReference>
<organism evidence="3 4">
    <name type="scientific">Streptomyces changanensis</name>
    <dbReference type="NCBI Taxonomy" id="2964669"/>
    <lineage>
        <taxon>Bacteria</taxon>
        <taxon>Bacillati</taxon>
        <taxon>Actinomycetota</taxon>
        <taxon>Actinomycetes</taxon>
        <taxon>Kitasatosporales</taxon>
        <taxon>Streptomycetaceae</taxon>
        <taxon>Streptomyces</taxon>
    </lineage>
</organism>
<dbReference type="RefSeq" id="WP_079047143.1">
    <property type="nucleotide sequence ID" value="NZ_CP102332.1"/>
</dbReference>
<reference evidence="3" key="1">
    <citation type="submission" date="2022-08" db="EMBL/GenBank/DDBJ databases">
        <title>Streptomyces changanensis sp. nov., an actinomycete isolated from soil.</title>
        <authorList>
            <person name="Wu H."/>
            <person name="Han L."/>
        </authorList>
    </citation>
    <scope>NUCLEOTIDE SEQUENCE</scope>
    <source>
        <strain evidence="3">HL-66</strain>
    </source>
</reference>
<evidence type="ECO:0000259" key="2">
    <source>
        <dbReference type="Pfam" id="PF04069"/>
    </source>
</evidence>